<dbReference type="GO" id="GO:0005576">
    <property type="term" value="C:extracellular region"/>
    <property type="evidence" value="ECO:0007669"/>
    <property type="project" value="TreeGrafter"/>
</dbReference>
<feature type="compositionally biased region" description="Low complexity" evidence="1">
    <location>
        <begin position="513"/>
        <end position="540"/>
    </location>
</feature>
<dbReference type="PRINTS" id="PR01217">
    <property type="entry name" value="PRICHEXTENSN"/>
</dbReference>
<dbReference type="InterPro" id="IPR003399">
    <property type="entry name" value="Mce/MlaD"/>
</dbReference>
<evidence type="ECO:0000256" key="2">
    <source>
        <dbReference type="SAM" id="Phobius"/>
    </source>
</evidence>
<proteinExistence type="predicted"/>
<dbReference type="InterPro" id="IPR005693">
    <property type="entry name" value="Mce"/>
</dbReference>
<dbReference type="InterPro" id="IPR052336">
    <property type="entry name" value="MlaD_Phospholipid_Transporter"/>
</dbReference>
<dbReference type="RefSeq" id="WP_133414689.1">
    <property type="nucleotide sequence ID" value="NZ_CALTXN010000009.1"/>
</dbReference>
<feature type="domain" description="Mce/MlaD" evidence="3">
    <location>
        <begin position="39"/>
        <end position="114"/>
    </location>
</feature>
<dbReference type="AlphaFoldDB" id="A0A4R5X2Y7"/>
<feature type="compositionally biased region" description="Pro residues" evidence="1">
    <location>
        <begin position="420"/>
        <end position="476"/>
    </location>
</feature>
<evidence type="ECO:0000259" key="3">
    <source>
        <dbReference type="Pfam" id="PF02470"/>
    </source>
</evidence>
<keyword evidence="2" id="KW-0472">Membrane</keyword>
<dbReference type="EMBL" id="SDLP01000009">
    <property type="protein sequence ID" value="TDL04156.1"/>
    <property type="molecule type" value="Genomic_DNA"/>
</dbReference>
<feature type="compositionally biased region" description="Pro residues" evidence="1">
    <location>
        <begin position="486"/>
        <end position="512"/>
    </location>
</feature>
<dbReference type="Pfam" id="PF02470">
    <property type="entry name" value="MlaD"/>
    <property type="match status" value="1"/>
</dbReference>
<keyword evidence="2" id="KW-0812">Transmembrane</keyword>
<evidence type="ECO:0000256" key="1">
    <source>
        <dbReference type="SAM" id="MobiDB-lite"/>
    </source>
</evidence>
<name>A0A4R5X2Y7_9MYCO</name>
<evidence type="ECO:0000313" key="4">
    <source>
        <dbReference type="EMBL" id="TDL04156.1"/>
    </source>
</evidence>
<protein>
    <submittedName>
        <fullName evidence="4">MCE family protein</fullName>
    </submittedName>
</protein>
<keyword evidence="2" id="KW-1133">Transmembrane helix</keyword>
<gene>
    <name evidence="4" type="ORF">EUA04_23420</name>
</gene>
<comment type="caution">
    <text evidence="4">The sequence shown here is derived from an EMBL/GenBank/DDBJ whole genome shotgun (WGS) entry which is preliminary data.</text>
</comment>
<feature type="region of interest" description="Disordered" evidence="1">
    <location>
        <begin position="412"/>
        <end position="540"/>
    </location>
</feature>
<dbReference type="PANTHER" id="PTHR33371">
    <property type="entry name" value="INTERMEMBRANE PHOSPHOLIPID TRANSPORT SYSTEM BINDING PROTEIN MLAD-RELATED"/>
    <property type="match status" value="1"/>
</dbReference>
<sequence length="582" mass="60214">MLDRLSKIQLSIFAVVTVLTVGAISIFYLRVPEAIGLNSYQVTANFTAAGGLYQNANVTYRGVTVGQVESVGLSDNGVIAHMRLDSGTPVPANVTATVKSVSAVGEQYVDLVPPDDASGDTLRNGADIPVSRTAIGQDIAGLLQQADALVSSVGNSRIKDLLRETFKAFNGSGPELARLIQSARLLVDEANANYGQTTQLIDQAGPFLDSQIASGDNIRSLADGLARFTGEVAGADPQLRTLLQTAPGAAGVASETFEGIRPDFPMLAANLANLGRIGVIYNKSIEQALVIFPALISALTTVAGGVPADEGGKLDFKIHLNDPPSCSVGFVPPTQIRSPADTTLRELPTDLYCKTPQNDPAVVRGARNYPCQEFPGKRAPTIQLCRDPKGYVPIGTNPWRGPPVPLGTPIEDGRNILPPNKFPFIPPQVDPDPGPPVVQLPPGAVPGPGPAPHAPFPLPVPPNEPGTPPPPWPYFAPPDQVVPPYGRTPPPPAAPPAPAAPAPGPAAPPAAPAAPSGPLLPAEAVPQASGPAPQAAGPAMATYDQNGKFVDPAGGTGTFAGGTDKLAPAENWVDLMMAPKQL</sequence>
<accession>A0A4R5X2Y7</accession>
<evidence type="ECO:0000313" key="5">
    <source>
        <dbReference type="Proteomes" id="UP000294952"/>
    </source>
</evidence>
<organism evidence="4 5">
    <name type="scientific">Mycolicibacterium obuense</name>
    <dbReference type="NCBI Taxonomy" id="1807"/>
    <lineage>
        <taxon>Bacteria</taxon>
        <taxon>Bacillati</taxon>
        <taxon>Actinomycetota</taxon>
        <taxon>Actinomycetes</taxon>
        <taxon>Mycobacteriales</taxon>
        <taxon>Mycobacteriaceae</taxon>
        <taxon>Mycolicibacterium</taxon>
    </lineage>
</organism>
<dbReference type="NCBIfam" id="TIGR00996">
    <property type="entry name" value="Mtu_fam_mce"/>
    <property type="match status" value="1"/>
</dbReference>
<feature type="transmembrane region" description="Helical" evidence="2">
    <location>
        <begin position="12"/>
        <end position="31"/>
    </location>
</feature>
<dbReference type="Proteomes" id="UP000294952">
    <property type="component" value="Unassembled WGS sequence"/>
</dbReference>
<reference evidence="4 5" key="1">
    <citation type="submission" date="2019-01" db="EMBL/GenBank/DDBJ databases">
        <title>High-quality-draft genome sequences of five non-tuberculosis mycobacteriaceae isolated from a nosocomial environment.</title>
        <authorList>
            <person name="Tiago I."/>
            <person name="Alarico S."/>
            <person name="Pereira S.G."/>
            <person name="Coelho C."/>
            <person name="Maranha A."/>
            <person name="Empadinhas N."/>
        </authorList>
    </citation>
    <scope>NUCLEOTIDE SEQUENCE [LARGE SCALE GENOMIC DNA]</scope>
    <source>
        <strain evidence="4 5">22DIII</strain>
    </source>
</reference>
<dbReference type="PANTHER" id="PTHR33371:SF16">
    <property type="entry name" value="MCE-FAMILY PROTEIN MCE3F"/>
    <property type="match status" value="1"/>
</dbReference>